<comment type="caution">
    <text evidence="4">The sequence shown here is derived from an EMBL/GenBank/DDBJ whole genome shotgun (WGS) entry which is preliminary data.</text>
</comment>
<organism evidence="4 5">
    <name type="scientific">Pseudonocardia hispaniensis</name>
    <dbReference type="NCBI Taxonomy" id="904933"/>
    <lineage>
        <taxon>Bacteria</taxon>
        <taxon>Bacillati</taxon>
        <taxon>Actinomycetota</taxon>
        <taxon>Actinomycetes</taxon>
        <taxon>Pseudonocardiales</taxon>
        <taxon>Pseudonocardiaceae</taxon>
        <taxon>Pseudonocardia</taxon>
    </lineage>
</organism>
<sequence length="224" mass="24000">RPRDPEANPGLVALFDEHERDRLTAFRRPADRARYLAAHALARLVLGDRLAAHPAGLRFDRTCRCGQQHGKPRLDGDGPGFSLTHSGDLVGVAVFDGAVGLDVEQHRPLSDLAAMAAHICSPVELTRPRPTGPRAFLTTWTRKEALLKATGDGLSRPMSAITLSPPWRPPAVEAWTGDGAPREAVWLADLMPAPDHPAAVAGFGAAPTIREFDGDPLLSSWAPG</sequence>
<dbReference type="PANTHER" id="PTHR12215">
    <property type="entry name" value="PHOSPHOPANTETHEINE TRANSFERASE"/>
    <property type="match status" value="1"/>
</dbReference>
<dbReference type="RefSeq" id="WP_379582980.1">
    <property type="nucleotide sequence ID" value="NZ_JBHSQW010000009.1"/>
</dbReference>
<dbReference type="Gene3D" id="3.90.470.20">
    <property type="entry name" value="4'-phosphopantetheinyl transferase domain"/>
    <property type="match status" value="1"/>
</dbReference>
<proteinExistence type="inferred from homology"/>
<dbReference type="Pfam" id="PF01648">
    <property type="entry name" value="ACPS"/>
    <property type="match status" value="1"/>
</dbReference>
<name>A0ABW1IYY4_9PSEU</name>
<evidence type="ECO:0000259" key="3">
    <source>
        <dbReference type="Pfam" id="PF01648"/>
    </source>
</evidence>
<protein>
    <submittedName>
        <fullName evidence="4">4'-phosphopantetheinyl transferase family protein</fullName>
    </submittedName>
</protein>
<feature type="non-terminal residue" evidence="4">
    <location>
        <position position="1"/>
    </location>
</feature>
<dbReference type="InterPro" id="IPR008278">
    <property type="entry name" value="4-PPantetheinyl_Trfase_dom"/>
</dbReference>
<comment type="similarity">
    <text evidence="1">Belongs to the P-Pant transferase superfamily. Gsp/Sfp/HetI/AcpT family.</text>
</comment>
<dbReference type="Proteomes" id="UP001596302">
    <property type="component" value="Unassembled WGS sequence"/>
</dbReference>
<keyword evidence="2 4" id="KW-0808">Transferase</keyword>
<dbReference type="GO" id="GO:0016740">
    <property type="term" value="F:transferase activity"/>
    <property type="evidence" value="ECO:0007669"/>
    <property type="project" value="UniProtKB-KW"/>
</dbReference>
<evidence type="ECO:0000313" key="4">
    <source>
        <dbReference type="EMBL" id="MFC5993429.1"/>
    </source>
</evidence>
<gene>
    <name evidence="4" type="ORF">ACFQE5_04270</name>
</gene>
<accession>A0ABW1IYY4</accession>
<reference evidence="5" key="1">
    <citation type="journal article" date="2019" name="Int. J. Syst. Evol. Microbiol.">
        <title>The Global Catalogue of Microorganisms (GCM) 10K type strain sequencing project: providing services to taxonomists for standard genome sequencing and annotation.</title>
        <authorList>
            <consortium name="The Broad Institute Genomics Platform"/>
            <consortium name="The Broad Institute Genome Sequencing Center for Infectious Disease"/>
            <person name="Wu L."/>
            <person name="Ma J."/>
        </authorList>
    </citation>
    <scope>NUCLEOTIDE SEQUENCE [LARGE SCALE GENOMIC DNA]</scope>
    <source>
        <strain evidence="5">CCM 8391</strain>
    </source>
</reference>
<feature type="domain" description="4'-phosphopantetheinyl transferase" evidence="3">
    <location>
        <begin position="98"/>
        <end position="183"/>
    </location>
</feature>
<evidence type="ECO:0000313" key="5">
    <source>
        <dbReference type="Proteomes" id="UP001596302"/>
    </source>
</evidence>
<dbReference type="InterPro" id="IPR050559">
    <property type="entry name" value="P-Pant_transferase_sf"/>
</dbReference>
<dbReference type="SUPFAM" id="SSF56214">
    <property type="entry name" value="4'-phosphopantetheinyl transferase"/>
    <property type="match status" value="2"/>
</dbReference>
<dbReference type="PANTHER" id="PTHR12215:SF10">
    <property type="entry name" value="L-AMINOADIPATE-SEMIALDEHYDE DEHYDROGENASE-PHOSPHOPANTETHEINYL TRANSFERASE"/>
    <property type="match status" value="1"/>
</dbReference>
<keyword evidence="5" id="KW-1185">Reference proteome</keyword>
<evidence type="ECO:0000256" key="1">
    <source>
        <dbReference type="ARBA" id="ARBA00010990"/>
    </source>
</evidence>
<dbReference type="EMBL" id="JBHSQW010000009">
    <property type="protein sequence ID" value="MFC5993429.1"/>
    <property type="molecule type" value="Genomic_DNA"/>
</dbReference>
<dbReference type="InterPro" id="IPR037143">
    <property type="entry name" value="4-PPantetheinyl_Trfase_dom_sf"/>
</dbReference>
<evidence type="ECO:0000256" key="2">
    <source>
        <dbReference type="ARBA" id="ARBA00022679"/>
    </source>
</evidence>